<organism evidence="1 2">
    <name type="scientific">Myroides odoratimimus</name>
    <dbReference type="NCBI Taxonomy" id="76832"/>
    <lineage>
        <taxon>Bacteria</taxon>
        <taxon>Pseudomonadati</taxon>
        <taxon>Bacteroidota</taxon>
        <taxon>Flavobacteriia</taxon>
        <taxon>Flavobacteriales</taxon>
        <taxon>Flavobacteriaceae</taxon>
        <taxon>Myroides</taxon>
    </lineage>
</organism>
<accession>A0AAI8C5W1</accession>
<dbReference type="EMBL" id="CP013690">
    <property type="protein sequence ID" value="ALU26723.1"/>
    <property type="molecule type" value="Genomic_DNA"/>
</dbReference>
<reference evidence="1 2" key="1">
    <citation type="journal article" date="2016" name="J. Zhejiang Univ. Sci. B">
        <title>Antibiotic resistance mechanisms of Myroides sp.</title>
        <authorList>
            <person name="Hu S."/>
            <person name="Yuan S."/>
            <person name="Qu H."/>
            <person name="Jiang T."/>
            <person name="Zhou Y."/>
            <person name="Wang M."/>
            <person name="Ming D."/>
        </authorList>
    </citation>
    <scope>NUCLEOTIDE SEQUENCE [LARGE SCALE GENOMIC DNA]</scope>
    <source>
        <strain evidence="1 2">PR63039</strain>
    </source>
</reference>
<dbReference type="KEGG" id="mod:AS202_11440"/>
<protein>
    <submittedName>
        <fullName evidence="1">Uncharacterized protein</fullName>
    </submittedName>
</protein>
<evidence type="ECO:0000313" key="2">
    <source>
        <dbReference type="Proteomes" id="UP000069030"/>
    </source>
</evidence>
<proteinExistence type="predicted"/>
<dbReference type="AlphaFoldDB" id="A0AAI8C5W1"/>
<evidence type="ECO:0000313" key="1">
    <source>
        <dbReference type="EMBL" id="ALU26723.1"/>
    </source>
</evidence>
<dbReference type="Proteomes" id="UP000069030">
    <property type="component" value="Chromosome"/>
</dbReference>
<name>A0AAI8C5W1_9FLAO</name>
<gene>
    <name evidence="1" type="ORF">AS202_11440</name>
</gene>
<dbReference type="RefSeq" id="WP_058699456.1">
    <property type="nucleotide sequence ID" value="NZ_CP013690.1"/>
</dbReference>
<sequence length="243" mass="28191">MAKIDAKGRPQGKYLNSVFRIVDNKVIMQGKPSKQKQTKKTKQAATDFGTVQKCNRQLRYLIQLAMNNNHCKKMHLRMNTHALAQLRNNEVFPLGQRTYFNTDLSGMVGFDFNTNTPFGEYCTLPITFQKLDSHQTRISIDTSTINDYFNFEDNTSEIKVELFIQYHQLNYQETHKTESISFTVKKGEILSAKEWIIQNTLESSITLVIGQLWYLKQTLTGQYIMINNREFHPSSILYLDNGL</sequence>